<name>A0A2I4E8I5_JUGRE</name>
<evidence type="ECO:0000313" key="2">
    <source>
        <dbReference type="Proteomes" id="UP000235220"/>
    </source>
</evidence>
<feature type="region of interest" description="Disordered" evidence="1">
    <location>
        <begin position="120"/>
        <end position="154"/>
    </location>
</feature>
<dbReference type="GeneID" id="108987277"/>
<reference evidence="3" key="1">
    <citation type="submission" date="2025-08" db="UniProtKB">
        <authorList>
            <consortium name="RefSeq"/>
        </authorList>
    </citation>
    <scope>IDENTIFICATION</scope>
    <source>
        <tissue evidence="3">Leaves</tissue>
    </source>
</reference>
<accession>A0A2I4E8I5</accession>
<dbReference type="Proteomes" id="UP000235220">
    <property type="component" value="Chromosome 4"/>
</dbReference>
<evidence type="ECO:0000256" key="1">
    <source>
        <dbReference type="SAM" id="MobiDB-lite"/>
    </source>
</evidence>
<dbReference type="OrthoDB" id="1912561at2759"/>
<dbReference type="Pfam" id="PF14223">
    <property type="entry name" value="Retrotran_gag_2"/>
    <property type="match status" value="1"/>
</dbReference>
<evidence type="ECO:0000313" key="3">
    <source>
        <dbReference type="RefSeq" id="XP_018815713.1"/>
    </source>
</evidence>
<dbReference type="Gramene" id="Jr04_06720_p1">
    <property type="protein sequence ID" value="cds.Jr04_06720_p1"/>
    <property type="gene ID" value="Jr04_06720"/>
</dbReference>
<dbReference type="RefSeq" id="XP_018815713.1">
    <property type="nucleotide sequence ID" value="XM_018960168.2"/>
</dbReference>
<dbReference type="AlphaFoldDB" id="A0A2I4E8I5"/>
<dbReference type="PANTHER" id="PTHR47481">
    <property type="match status" value="1"/>
</dbReference>
<sequence>MFTSHSQAKEFQIRFQLTNLSKGDQTILDYFGNVRSLVDSLTATGNIPPNKEVVTYLLNGLGLSYEAFITSVTTRVDSLSSNELYQLLLIHESRFSHQTRSSISSFEPSVNFSTFGNRDQHGRANFRGGRQGRGWGRSFSNNRGGRFGSQANSSQQYNTQRLTCQVCSKYGHVALQYRYIFDHSYQFEAPKSFSTNYTAPSSLSEAYPNELSNLNISSEQYNGSDSIRVGDGSGLPIQNLDGESAPHRAHA</sequence>
<feature type="compositionally biased region" description="Polar residues" evidence="1">
    <location>
        <begin position="138"/>
        <end position="154"/>
    </location>
</feature>
<feature type="region of interest" description="Disordered" evidence="1">
    <location>
        <begin position="225"/>
        <end position="251"/>
    </location>
</feature>
<proteinExistence type="predicted"/>
<gene>
    <name evidence="3" type="primary">LOC108987277</name>
</gene>
<dbReference type="PANTHER" id="PTHR47481:SF10">
    <property type="entry name" value="COPIA-LIKE POLYPROTEIN_RETROTRANSPOSON"/>
    <property type="match status" value="1"/>
</dbReference>
<organism evidence="2 3">
    <name type="scientific">Juglans regia</name>
    <name type="common">English walnut</name>
    <dbReference type="NCBI Taxonomy" id="51240"/>
    <lineage>
        <taxon>Eukaryota</taxon>
        <taxon>Viridiplantae</taxon>
        <taxon>Streptophyta</taxon>
        <taxon>Embryophyta</taxon>
        <taxon>Tracheophyta</taxon>
        <taxon>Spermatophyta</taxon>
        <taxon>Magnoliopsida</taxon>
        <taxon>eudicotyledons</taxon>
        <taxon>Gunneridae</taxon>
        <taxon>Pentapetalae</taxon>
        <taxon>rosids</taxon>
        <taxon>fabids</taxon>
        <taxon>Fagales</taxon>
        <taxon>Juglandaceae</taxon>
        <taxon>Juglans</taxon>
    </lineage>
</organism>
<dbReference type="KEGG" id="jre:108987277"/>
<protein>
    <submittedName>
        <fullName evidence="3">Uncharacterized protein LOC108987277 isoform X1</fullName>
    </submittedName>
</protein>
<keyword evidence="2" id="KW-1185">Reference proteome</keyword>